<dbReference type="Pfam" id="PF13637">
    <property type="entry name" value="Ank_4"/>
    <property type="match status" value="1"/>
</dbReference>
<reference evidence="5" key="1">
    <citation type="submission" date="2021-06" db="EMBL/GenBank/DDBJ databases">
        <authorList>
            <person name="Kallberg Y."/>
            <person name="Tangrot J."/>
            <person name="Rosling A."/>
        </authorList>
    </citation>
    <scope>NUCLEOTIDE SEQUENCE</scope>
    <source>
        <strain evidence="5">IA702</strain>
    </source>
</reference>
<feature type="repeat" description="ANK" evidence="3">
    <location>
        <begin position="379"/>
        <end position="411"/>
    </location>
</feature>
<dbReference type="Proteomes" id="UP000789572">
    <property type="component" value="Unassembled WGS sequence"/>
</dbReference>
<dbReference type="Gene3D" id="1.25.40.20">
    <property type="entry name" value="Ankyrin repeat-containing domain"/>
    <property type="match status" value="2"/>
</dbReference>
<keyword evidence="6" id="KW-1185">Reference proteome</keyword>
<evidence type="ECO:0000313" key="5">
    <source>
        <dbReference type="EMBL" id="CAG8546973.1"/>
    </source>
</evidence>
<dbReference type="OrthoDB" id="539213at2759"/>
<dbReference type="PROSITE" id="PS50297">
    <property type="entry name" value="ANK_REP_REGION"/>
    <property type="match status" value="3"/>
</dbReference>
<dbReference type="PROSITE" id="PS50088">
    <property type="entry name" value="ANK_REPEAT"/>
    <property type="match status" value="3"/>
</dbReference>
<evidence type="ECO:0000313" key="6">
    <source>
        <dbReference type="Proteomes" id="UP000789572"/>
    </source>
</evidence>
<keyword evidence="1" id="KW-0677">Repeat</keyword>
<protein>
    <submittedName>
        <fullName evidence="5">10862_t:CDS:1</fullName>
    </submittedName>
</protein>
<dbReference type="AlphaFoldDB" id="A0A9N9AVZ7"/>
<accession>A0A9N9AVZ7</accession>
<evidence type="ECO:0000256" key="1">
    <source>
        <dbReference type="ARBA" id="ARBA00022737"/>
    </source>
</evidence>
<sequence>MGLKKEELHVQFNKLVSAADEGSEEAVKSMLKVLLSSIEISMKNNPDKDDSKIIEEHNIPIEECSKQVKQEKEEVKKLCEIKVCLVRSKKLKNLDNIDDYIKTLKKFLVSVLEVSKSNIELRNELSNLEEKSNELRDKLRSGGECFKKILNNKESLEEIVKIIKSFQKKKEEEVKNKLVSFQKAKESFLYCLGETINELNKCCQELKTHTKEYAVRDEIIKGIRGMGEAFDSPIKIVNPIKLAVEIASVFNNCCKMSFCDKRSDEFKNYLQGEELNTFLFSETYNSLIEVIQENKGLDIKISLHVTKILDLEEGLREYKKLKTFNNRYEKEIIKNQPEIVNEKDQGGNSLLHYDTIEDNTEVIGLLLSKGADIEAKNYFSATPLQIATLKVNLSLVKFLIEKGARLEVFDTNNNLLFDSSSGEGREMIKYLLDNCISISLPISFISEDNSSKSALLFSKNIFSQSAYEKMMEIETISEEEREELFEAVEEGDVKLVRKIISSVKERNIDINSIRNESDGTLLHYAAGEGNLEMLKFLIEEGCDINASDKYG</sequence>
<feature type="repeat" description="ANK" evidence="3">
    <location>
        <begin position="517"/>
        <end position="549"/>
    </location>
</feature>
<organism evidence="5 6">
    <name type="scientific">Paraglomus occultum</name>
    <dbReference type="NCBI Taxonomy" id="144539"/>
    <lineage>
        <taxon>Eukaryota</taxon>
        <taxon>Fungi</taxon>
        <taxon>Fungi incertae sedis</taxon>
        <taxon>Mucoromycota</taxon>
        <taxon>Glomeromycotina</taxon>
        <taxon>Glomeromycetes</taxon>
        <taxon>Paraglomerales</taxon>
        <taxon>Paraglomeraceae</taxon>
        <taxon>Paraglomus</taxon>
    </lineage>
</organism>
<evidence type="ECO:0000256" key="2">
    <source>
        <dbReference type="ARBA" id="ARBA00023043"/>
    </source>
</evidence>
<gene>
    <name evidence="5" type="ORF">POCULU_LOCUS4824</name>
</gene>
<keyword evidence="4" id="KW-0175">Coiled coil</keyword>
<evidence type="ECO:0000256" key="4">
    <source>
        <dbReference type="SAM" id="Coils"/>
    </source>
</evidence>
<dbReference type="PANTHER" id="PTHR24198:SF165">
    <property type="entry name" value="ANKYRIN REPEAT-CONTAINING PROTEIN-RELATED"/>
    <property type="match status" value="1"/>
</dbReference>
<dbReference type="InterPro" id="IPR002110">
    <property type="entry name" value="Ankyrin_rpt"/>
</dbReference>
<feature type="repeat" description="ANK" evidence="3">
    <location>
        <begin position="346"/>
        <end position="378"/>
    </location>
</feature>
<dbReference type="EMBL" id="CAJVPJ010000662">
    <property type="protein sequence ID" value="CAG8546973.1"/>
    <property type="molecule type" value="Genomic_DNA"/>
</dbReference>
<name>A0A9N9AVZ7_9GLOM</name>
<dbReference type="SMART" id="SM00248">
    <property type="entry name" value="ANK"/>
    <property type="match status" value="5"/>
</dbReference>
<dbReference type="Pfam" id="PF12796">
    <property type="entry name" value="Ank_2"/>
    <property type="match status" value="1"/>
</dbReference>
<proteinExistence type="predicted"/>
<feature type="coiled-coil region" evidence="4">
    <location>
        <begin position="111"/>
        <end position="138"/>
    </location>
</feature>
<keyword evidence="2 3" id="KW-0040">ANK repeat</keyword>
<evidence type="ECO:0000256" key="3">
    <source>
        <dbReference type="PROSITE-ProRule" id="PRU00023"/>
    </source>
</evidence>
<dbReference type="SUPFAM" id="SSF48403">
    <property type="entry name" value="Ankyrin repeat"/>
    <property type="match status" value="1"/>
</dbReference>
<dbReference type="InterPro" id="IPR036770">
    <property type="entry name" value="Ankyrin_rpt-contain_sf"/>
</dbReference>
<dbReference type="PANTHER" id="PTHR24198">
    <property type="entry name" value="ANKYRIN REPEAT AND PROTEIN KINASE DOMAIN-CONTAINING PROTEIN"/>
    <property type="match status" value="1"/>
</dbReference>
<comment type="caution">
    <text evidence="5">The sequence shown here is derived from an EMBL/GenBank/DDBJ whole genome shotgun (WGS) entry which is preliminary data.</text>
</comment>